<reference evidence="2 3" key="1">
    <citation type="submission" date="2024-02" db="EMBL/GenBank/DDBJ databases">
        <authorList>
            <person name="Chen Y."/>
            <person name="Shah S."/>
            <person name="Dougan E. K."/>
            <person name="Thang M."/>
            <person name="Chan C."/>
        </authorList>
    </citation>
    <scope>NUCLEOTIDE SEQUENCE [LARGE SCALE GENOMIC DNA]</scope>
</reference>
<proteinExistence type="predicted"/>
<feature type="transmembrane region" description="Helical" evidence="1">
    <location>
        <begin position="39"/>
        <end position="66"/>
    </location>
</feature>
<evidence type="ECO:0000313" key="2">
    <source>
        <dbReference type="EMBL" id="CAK9103068.1"/>
    </source>
</evidence>
<keyword evidence="1" id="KW-1133">Transmembrane helix</keyword>
<keyword evidence="3" id="KW-1185">Reference proteome</keyword>
<name>A0ABP0RR02_9DINO</name>
<keyword evidence="1" id="KW-0472">Membrane</keyword>
<dbReference type="Proteomes" id="UP001642484">
    <property type="component" value="Unassembled WGS sequence"/>
</dbReference>
<sequence>MNSTKLPEGFLPVIASHAWIEAEEKTGWWLWLGGSNRSVMVLLSGLLILWIISVLMVGCCASCSAASFYEPISVSSITWKRKKDWRMYFNYLLLLPLHFLRSMETASGGDQTLFSSAEKEFLASQRRVFNDAVVNFLSVRRSMMFVTGIFCVLQLLIQMAEVPKAFDTRRLWIEKSQIEVDGQVMKFQDFAALSGQNWTETNPEAWFQYSKHLYTGMFAKIISQTALLDIVEACVDVACQLASCLYLWWALRKWSHFHRSHRGVLKGWILGFCLLAPFLATLIPTRLFVEWSVLDPVVETFASELTTHLASHTDDLAQGIQQACQGVVDFHEQGHMDSAERMARRACNALVKTPNRHLKCCSFMKVVDFDFRPIHSTCGKINAYLDTEGGPWHQKALTAASELCKETVMPNLKNTIELGFSNALERAATAGPVAQRMKQSVSMGMGFAAWLRGFNTIMQLANWE</sequence>
<evidence type="ECO:0000313" key="3">
    <source>
        <dbReference type="Proteomes" id="UP001642484"/>
    </source>
</evidence>
<accession>A0ABP0RR02</accession>
<organism evidence="2 3">
    <name type="scientific">Durusdinium trenchii</name>
    <dbReference type="NCBI Taxonomy" id="1381693"/>
    <lineage>
        <taxon>Eukaryota</taxon>
        <taxon>Sar</taxon>
        <taxon>Alveolata</taxon>
        <taxon>Dinophyceae</taxon>
        <taxon>Suessiales</taxon>
        <taxon>Symbiodiniaceae</taxon>
        <taxon>Durusdinium</taxon>
    </lineage>
</organism>
<protein>
    <submittedName>
        <fullName evidence="2">Uncharacterized protein</fullName>
    </submittedName>
</protein>
<evidence type="ECO:0000256" key="1">
    <source>
        <dbReference type="SAM" id="Phobius"/>
    </source>
</evidence>
<gene>
    <name evidence="2" type="ORF">CCMP2556_LOCUS48439</name>
</gene>
<feature type="transmembrane region" description="Helical" evidence="1">
    <location>
        <begin position="268"/>
        <end position="289"/>
    </location>
</feature>
<comment type="caution">
    <text evidence="2">The sequence shown here is derived from an EMBL/GenBank/DDBJ whole genome shotgun (WGS) entry which is preliminary data.</text>
</comment>
<keyword evidence="1" id="KW-0812">Transmembrane</keyword>
<dbReference type="EMBL" id="CAXAMN010026461">
    <property type="protein sequence ID" value="CAK9103068.1"/>
    <property type="molecule type" value="Genomic_DNA"/>
</dbReference>